<keyword evidence="3" id="KW-0964">Secreted</keyword>
<feature type="domain" description="Peptidase S8/S53" evidence="10">
    <location>
        <begin position="59"/>
        <end position="531"/>
    </location>
</feature>
<evidence type="ECO:0000313" key="13">
    <source>
        <dbReference type="EMBL" id="WVZ06706.1"/>
    </source>
</evidence>
<evidence type="ECO:0000256" key="6">
    <source>
        <dbReference type="ARBA" id="ARBA00022801"/>
    </source>
</evidence>
<organism evidence="13 14">
    <name type="scientific">Vigna mungo</name>
    <name type="common">Black gram</name>
    <name type="synonym">Phaseolus mungo</name>
    <dbReference type="NCBI Taxonomy" id="3915"/>
    <lineage>
        <taxon>Eukaryota</taxon>
        <taxon>Viridiplantae</taxon>
        <taxon>Streptophyta</taxon>
        <taxon>Embryophyta</taxon>
        <taxon>Tracheophyta</taxon>
        <taxon>Spermatophyta</taxon>
        <taxon>Magnoliopsida</taxon>
        <taxon>eudicotyledons</taxon>
        <taxon>Gunneridae</taxon>
        <taxon>Pentapetalae</taxon>
        <taxon>rosids</taxon>
        <taxon>fabids</taxon>
        <taxon>Fabales</taxon>
        <taxon>Fabaceae</taxon>
        <taxon>Papilionoideae</taxon>
        <taxon>50 kb inversion clade</taxon>
        <taxon>NPAAA clade</taxon>
        <taxon>indigoferoid/millettioid clade</taxon>
        <taxon>Phaseoleae</taxon>
        <taxon>Vigna</taxon>
    </lineage>
</organism>
<dbReference type="InterPro" id="IPR010259">
    <property type="entry name" value="S8pro/Inhibitor_I9"/>
</dbReference>
<gene>
    <name evidence="13" type="ORF">V8G54_020052</name>
</gene>
<dbReference type="EMBL" id="CP144695">
    <property type="protein sequence ID" value="WVZ06706.1"/>
    <property type="molecule type" value="Genomic_DNA"/>
</dbReference>
<dbReference type="Gene3D" id="3.40.50.200">
    <property type="entry name" value="Peptidase S8/S53 domain"/>
    <property type="match status" value="2"/>
</dbReference>
<sequence>MGLQQCWKRKKQQILAAENPNVVSVFLSKKHELHTTRSWEFLGLQRNGKNSAWQKGSFGENTIIANIDTGVWPESQSFSDKGYGPVPSKWRGGNVCQINKLPRSKANLCNRKLIGARFFNKAFQAYNGELVPSLQTARDFMGHGTHTLSTAGGNFVRGASVFAVGNGTAKGGSPRARVAAYKVCWSLTDPAGCYGADVLAAIDQAIDDGVDVINLSVGGSYVVTPEGIFTDEVSIGAFHAISRNIVVVASAGNNGPTPGSVVNVAPWVFTIAASTIDRDFSSNLTINNNQQIEGASLFVNLPPNQAFSLILSTDAKLPNATFRDAQLCRRGTLDPAKVKGKIVRCIRDGKIKSVAEGNEALSSGAQGMILGNQKQNGKTTFGEPHVLSTVGTNDDHAGAQSDFFLTATDPIESGATIRMSPARTLFGRKPAPVMASFSSRGPNKIQPSILKPDVTAPGVNILAAYSEFASASTLLTDKRRGFKFNVLQGTSMSCPHVAGIAGLLKTRYPSWSPAAIKSAIMTTDNTNRPIQDAFAKTLATPFAYGSGHVQPDLAIDPGLVYDLGLTDYLNFLCASGYDQQLISALNFNRTFICSGTHRVTDLNYPSITLPNLGLKPVTITRTVTNVGTPSTYTATAQLPGYNITVVPNSLTFSKIGEKKTFKVTVQASRVTKRRTYQFGELRWTDGKHICYIVYLGTHSHGSNPTSVDLQIATYSHYDLLASILGSEEKAKEAVLYSYNRHINGFAAMLEEEEAADIGMFLSNKHKLHTTRSWEFLGLHINGKNSAWQEGIFGENTIIANIDTGVWPESESFGDEGYGPVPSKWRGGNVCQISKLPRSKTNPCNRKLIGARFFNKAFEVYNGELVPSMQTARDFMGHGTHTLSTAGGNFVGGASVFAVGNGTAKGGSPRARVAAYKVCWSLTDPAGCYGADVLAAIDQAIDDGVDVINLSAGGSYVASPEGIFTDEVSIGAFHAISRNILLVASAGNDGPTPGSVVNVAPWVFTIAASTIDRYFSSNLIINDNEVIEGASLFVNLPPNQDFSLILSTDAKLPNATFRDAELCKRGTLDPEKVKGKIVRCIRGGKIKSVGEGNEALSSGAQGMILRNQKRNGKTTFGEPHVLSTVGTNDDHAGAQPDFYLTATDTIKSDTTIRMTPARTLFGRKPAPIMASFSSRGPNKIQPSILKPDVTAPGVNILSAFSEFASASNLPTDNRRGFKFNVMQGTSMSCPHVAGIAGLIKTRHPSWSPAAIKSAIMTTATTLDNTNRPIQDAFAKTLATPFAYGSGHVKPDLAIDPGLVYDLGLTDYLNFLCASGYDQQLISSLNFKTTFICSGTHSVTDLNYPSITLPNLGLKPVTVTRTVTNVGTSSTYAATTQLPGYNITVVPNSLTFNKIGEKKTFKVTVQASSVTKRRTYQFGELRWTDGKHIASPPHMPTFFSNVVEMEMLE</sequence>
<dbReference type="InterPro" id="IPR034197">
    <property type="entry name" value="Peptidases_S8_3"/>
</dbReference>
<evidence type="ECO:0000256" key="4">
    <source>
        <dbReference type="ARBA" id="ARBA00022670"/>
    </source>
</evidence>
<feature type="domain" description="Inhibitor I9" evidence="11">
    <location>
        <begin position="691"/>
        <end position="757"/>
    </location>
</feature>
<dbReference type="PROSITE" id="PS51892">
    <property type="entry name" value="SUBTILASE"/>
    <property type="match status" value="2"/>
</dbReference>
<evidence type="ECO:0000256" key="7">
    <source>
        <dbReference type="ARBA" id="ARBA00022825"/>
    </source>
</evidence>
<reference evidence="13 14" key="1">
    <citation type="journal article" date="2023" name="Life. Sci Alliance">
        <title>Evolutionary insights into 3D genome organization and epigenetic landscape of Vigna mungo.</title>
        <authorList>
            <person name="Junaid A."/>
            <person name="Singh B."/>
            <person name="Bhatia S."/>
        </authorList>
    </citation>
    <scope>NUCLEOTIDE SEQUENCE [LARGE SCALE GENOMIC DNA]</scope>
    <source>
        <strain evidence="13">Urdbean</strain>
    </source>
</reference>
<dbReference type="Gene3D" id="3.50.30.30">
    <property type="match status" value="2"/>
</dbReference>
<dbReference type="InterPro" id="IPR015500">
    <property type="entry name" value="Peptidase_S8_subtilisin-rel"/>
</dbReference>
<dbReference type="PANTHER" id="PTHR10795">
    <property type="entry name" value="PROPROTEIN CONVERTASE SUBTILISIN/KEXIN"/>
    <property type="match status" value="1"/>
</dbReference>
<feature type="domain" description="Subtilisin-like protease fibronectin type-III" evidence="12">
    <location>
        <begin position="1339"/>
        <end position="1429"/>
    </location>
</feature>
<proteinExistence type="inferred from homology"/>
<dbReference type="Pfam" id="PF00082">
    <property type="entry name" value="Peptidase_S8"/>
    <property type="match status" value="2"/>
</dbReference>
<dbReference type="Gene3D" id="2.60.40.2310">
    <property type="match status" value="2"/>
</dbReference>
<feature type="domain" description="Subtilisin-like protease fibronectin type-III" evidence="12">
    <location>
        <begin position="601"/>
        <end position="689"/>
    </location>
</feature>
<feature type="domain" description="Peptidase S8/S53" evidence="10">
    <location>
        <begin position="793"/>
        <end position="1262"/>
    </location>
</feature>
<evidence type="ECO:0000256" key="5">
    <source>
        <dbReference type="ARBA" id="ARBA00022729"/>
    </source>
</evidence>
<accession>A0AAQ3RWC5</accession>
<dbReference type="Proteomes" id="UP001374535">
    <property type="component" value="Chromosome 6"/>
</dbReference>
<evidence type="ECO:0000259" key="12">
    <source>
        <dbReference type="Pfam" id="PF17766"/>
    </source>
</evidence>
<dbReference type="CDD" id="cd04852">
    <property type="entry name" value="Peptidases_S8_3"/>
    <property type="match status" value="2"/>
</dbReference>
<dbReference type="InterPro" id="IPR041469">
    <property type="entry name" value="Subtilisin-like_FN3"/>
</dbReference>
<dbReference type="PRINTS" id="PR00723">
    <property type="entry name" value="SUBTILISIN"/>
</dbReference>
<dbReference type="InterPro" id="IPR023828">
    <property type="entry name" value="Peptidase_S8_Ser-AS"/>
</dbReference>
<dbReference type="InterPro" id="IPR000209">
    <property type="entry name" value="Peptidase_S8/S53_dom"/>
</dbReference>
<evidence type="ECO:0000256" key="1">
    <source>
        <dbReference type="ARBA" id="ARBA00004613"/>
    </source>
</evidence>
<dbReference type="InterPro" id="IPR045051">
    <property type="entry name" value="SBT"/>
</dbReference>
<dbReference type="CDD" id="cd02120">
    <property type="entry name" value="PA_subtilisin_like"/>
    <property type="match status" value="2"/>
</dbReference>
<dbReference type="InterPro" id="IPR036852">
    <property type="entry name" value="Peptidase_S8/S53_dom_sf"/>
</dbReference>
<comment type="subcellular location">
    <subcellularLocation>
        <location evidence="1">Secreted</location>
    </subcellularLocation>
</comment>
<keyword evidence="14" id="KW-1185">Reference proteome</keyword>
<dbReference type="PROSITE" id="PS00138">
    <property type="entry name" value="SUBTILASE_SER"/>
    <property type="match status" value="2"/>
</dbReference>
<feature type="active site" description="Charge relay system" evidence="8 9">
    <location>
        <position position="1225"/>
    </location>
</feature>
<dbReference type="Pfam" id="PF05922">
    <property type="entry name" value="Inhibitor_I9"/>
    <property type="match status" value="1"/>
</dbReference>
<dbReference type="Pfam" id="PF17766">
    <property type="entry name" value="fn3_6"/>
    <property type="match status" value="2"/>
</dbReference>
<feature type="active site" description="Charge relay system" evidence="9">
    <location>
        <position position="68"/>
    </location>
</feature>
<dbReference type="GO" id="GO:0009610">
    <property type="term" value="P:response to symbiotic fungus"/>
    <property type="evidence" value="ECO:0007669"/>
    <property type="project" value="UniProtKB-ARBA"/>
</dbReference>
<keyword evidence="6 9" id="KW-0378">Hydrolase</keyword>
<evidence type="ECO:0000259" key="11">
    <source>
        <dbReference type="Pfam" id="PF05922"/>
    </source>
</evidence>
<evidence type="ECO:0008006" key="15">
    <source>
        <dbReference type="Google" id="ProtNLM"/>
    </source>
</evidence>
<protein>
    <recommendedName>
        <fullName evidence="15">Subtilisin-like protease</fullName>
    </recommendedName>
</protein>
<dbReference type="GO" id="GO:0006508">
    <property type="term" value="P:proteolysis"/>
    <property type="evidence" value="ECO:0007669"/>
    <property type="project" value="UniProtKB-KW"/>
</dbReference>
<dbReference type="SUPFAM" id="SSF52743">
    <property type="entry name" value="Subtilisin-like"/>
    <property type="match status" value="2"/>
</dbReference>
<dbReference type="FunFam" id="3.40.50.200:FF:000006">
    <property type="entry name" value="Subtilisin-like protease SBT1.5"/>
    <property type="match status" value="2"/>
</dbReference>
<evidence type="ECO:0000256" key="3">
    <source>
        <dbReference type="ARBA" id="ARBA00022525"/>
    </source>
</evidence>
<name>A0AAQ3RWC5_VIGMU</name>
<keyword evidence="7 9" id="KW-0720">Serine protease</keyword>
<comment type="similarity">
    <text evidence="2 9">Belongs to the peptidase S8 family.</text>
</comment>
<evidence type="ECO:0000256" key="8">
    <source>
        <dbReference type="PIRSR" id="PIRSR615500-1"/>
    </source>
</evidence>
<feature type="active site" description="Charge relay system" evidence="8 9">
    <location>
        <position position="877"/>
    </location>
</feature>
<evidence type="ECO:0000313" key="14">
    <source>
        <dbReference type="Proteomes" id="UP001374535"/>
    </source>
</evidence>
<evidence type="ECO:0000259" key="10">
    <source>
        <dbReference type="Pfam" id="PF00082"/>
    </source>
</evidence>
<dbReference type="GO" id="GO:0004252">
    <property type="term" value="F:serine-type endopeptidase activity"/>
    <property type="evidence" value="ECO:0007669"/>
    <property type="project" value="UniProtKB-UniRule"/>
</dbReference>
<evidence type="ECO:0000256" key="9">
    <source>
        <dbReference type="PROSITE-ProRule" id="PRU01240"/>
    </source>
</evidence>
<feature type="active site" description="Charge relay system" evidence="9">
    <location>
        <position position="491"/>
    </location>
</feature>
<feature type="active site" description="Charge relay system" evidence="9">
    <location>
        <position position="143"/>
    </location>
</feature>
<feature type="active site" description="Charge relay system" evidence="8 9">
    <location>
        <position position="802"/>
    </location>
</feature>
<dbReference type="GO" id="GO:0005576">
    <property type="term" value="C:extracellular region"/>
    <property type="evidence" value="ECO:0007669"/>
    <property type="project" value="UniProtKB-SubCell"/>
</dbReference>
<evidence type="ECO:0000256" key="2">
    <source>
        <dbReference type="ARBA" id="ARBA00011073"/>
    </source>
</evidence>
<keyword evidence="5" id="KW-0732">Signal</keyword>
<dbReference type="GO" id="GO:0009609">
    <property type="term" value="P:response to symbiotic bacterium"/>
    <property type="evidence" value="ECO:0007669"/>
    <property type="project" value="UniProtKB-ARBA"/>
</dbReference>
<keyword evidence="4 9" id="KW-0645">Protease</keyword>